<accession>A0A8K0XSZ4</accession>
<dbReference type="PANTHER" id="PTHR40465:SF1">
    <property type="entry name" value="DUF6534 DOMAIN-CONTAINING PROTEIN"/>
    <property type="match status" value="1"/>
</dbReference>
<dbReference type="PANTHER" id="PTHR40465">
    <property type="entry name" value="CHROMOSOME 1, WHOLE GENOME SHOTGUN SEQUENCE"/>
    <property type="match status" value="1"/>
</dbReference>
<dbReference type="Pfam" id="PF20152">
    <property type="entry name" value="DUF6534"/>
    <property type="match status" value="1"/>
</dbReference>
<proteinExistence type="predicted"/>
<feature type="transmembrane region" description="Helical" evidence="2">
    <location>
        <begin position="135"/>
        <end position="155"/>
    </location>
</feature>
<feature type="transmembrane region" description="Helical" evidence="2">
    <location>
        <begin position="102"/>
        <end position="123"/>
    </location>
</feature>
<organism evidence="4 5">
    <name type="scientific">Cristinia sonorae</name>
    <dbReference type="NCBI Taxonomy" id="1940300"/>
    <lineage>
        <taxon>Eukaryota</taxon>
        <taxon>Fungi</taxon>
        <taxon>Dikarya</taxon>
        <taxon>Basidiomycota</taxon>
        <taxon>Agaricomycotina</taxon>
        <taxon>Agaricomycetes</taxon>
        <taxon>Agaricomycetidae</taxon>
        <taxon>Agaricales</taxon>
        <taxon>Pleurotineae</taxon>
        <taxon>Stephanosporaceae</taxon>
        <taxon>Cristinia</taxon>
    </lineage>
</organism>
<feature type="region of interest" description="Disordered" evidence="1">
    <location>
        <begin position="281"/>
        <end position="345"/>
    </location>
</feature>
<dbReference type="AlphaFoldDB" id="A0A8K0XSZ4"/>
<evidence type="ECO:0000256" key="2">
    <source>
        <dbReference type="SAM" id="Phobius"/>
    </source>
</evidence>
<dbReference type="OrthoDB" id="3046149at2759"/>
<evidence type="ECO:0000256" key="1">
    <source>
        <dbReference type="SAM" id="MobiDB-lite"/>
    </source>
</evidence>
<feature type="transmembrane region" description="Helical" evidence="2">
    <location>
        <begin position="45"/>
        <end position="66"/>
    </location>
</feature>
<dbReference type="Proteomes" id="UP000813824">
    <property type="component" value="Unassembled WGS sequence"/>
</dbReference>
<name>A0A8K0XSZ4_9AGAR</name>
<evidence type="ECO:0000259" key="3">
    <source>
        <dbReference type="Pfam" id="PF20152"/>
    </source>
</evidence>
<feature type="transmembrane region" description="Helical" evidence="2">
    <location>
        <begin position="244"/>
        <end position="265"/>
    </location>
</feature>
<comment type="caution">
    <text evidence="4">The sequence shown here is derived from an EMBL/GenBank/DDBJ whole genome shotgun (WGS) entry which is preliminary data.</text>
</comment>
<keyword evidence="2" id="KW-0472">Membrane</keyword>
<keyword evidence="5" id="KW-1185">Reference proteome</keyword>
<dbReference type="InterPro" id="IPR045339">
    <property type="entry name" value="DUF6534"/>
</dbReference>
<reference evidence="4" key="1">
    <citation type="journal article" date="2021" name="New Phytol.">
        <title>Evolutionary innovations through gain and loss of genes in the ectomycorrhizal Boletales.</title>
        <authorList>
            <person name="Wu G."/>
            <person name="Miyauchi S."/>
            <person name="Morin E."/>
            <person name="Kuo A."/>
            <person name="Drula E."/>
            <person name="Varga T."/>
            <person name="Kohler A."/>
            <person name="Feng B."/>
            <person name="Cao Y."/>
            <person name="Lipzen A."/>
            <person name="Daum C."/>
            <person name="Hundley H."/>
            <person name="Pangilinan J."/>
            <person name="Johnson J."/>
            <person name="Barry K."/>
            <person name="LaButti K."/>
            <person name="Ng V."/>
            <person name="Ahrendt S."/>
            <person name="Min B."/>
            <person name="Choi I.G."/>
            <person name="Park H."/>
            <person name="Plett J.M."/>
            <person name="Magnuson J."/>
            <person name="Spatafora J.W."/>
            <person name="Nagy L.G."/>
            <person name="Henrissat B."/>
            <person name="Grigoriev I.V."/>
            <person name="Yang Z.L."/>
            <person name="Xu J."/>
            <person name="Martin F.M."/>
        </authorList>
    </citation>
    <scope>NUCLEOTIDE SEQUENCE</scope>
    <source>
        <strain evidence="4">KKN 215</strain>
    </source>
</reference>
<evidence type="ECO:0000313" key="4">
    <source>
        <dbReference type="EMBL" id="KAH8104597.1"/>
    </source>
</evidence>
<keyword evidence="2" id="KW-0812">Transmembrane</keyword>
<feature type="transmembrane region" description="Helical" evidence="2">
    <location>
        <begin position="6"/>
        <end position="33"/>
    </location>
</feature>
<keyword evidence="2" id="KW-1133">Transmembrane helix</keyword>
<gene>
    <name evidence="4" type="ORF">BXZ70DRAFT_597780</name>
</gene>
<sequence>MNSPDATFGVLFIGFMLSSALYGCSIFQSYLFYTRYPSENAYLKALVSILFAVDTAFTGLLSRTMYQYLINDFIVPFDHLDVLRTFVTSLTLTNTEMLLVQLYVFIVTILPIRLNLVISFYAYRTWSINEHRPALPALLSLMAVVSFALAIETAIQMSKQTLLIYIVTSRIELLAGLSAGLATLCNIIIVGTQYFYLHPSRQPAMKVQHGWFDNGILHLFTRGVLFTALQLVLLLTFIVLPRQYVWVCFHFIIGKVYANSVLIMLNSRVSYYGRGLSEEDSLKTRSRPSSGPRRRSGSGQGGFRGLTVPSMPSDVDSKAGKNVTMDLGTTPSNSEIDVVSPQDPTVKPVLDEEMFDSTTELRKRWSQNM</sequence>
<feature type="transmembrane region" description="Helical" evidence="2">
    <location>
        <begin position="216"/>
        <end position="238"/>
    </location>
</feature>
<evidence type="ECO:0000313" key="5">
    <source>
        <dbReference type="Proteomes" id="UP000813824"/>
    </source>
</evidence>
<protein>
    <recommendedName>
        <fullName evidence="3">DUF6534 domain-containing protein</fullName>
    </recommendedName>
</protein>
<dbReference type="EMBL" id="JAEVFJ010000005">
    <property type="protein sequence ID" value="KAH8104597.1"/>
    <property type="molecule type" value="Genomic_DNA"/>
</dbReference>
<feature type="domain" description="DUF6534" evidence="3">
    <location>
        <begin position="182"/>
        <end position="269"/>
    </location>
</feature>
<feature type="transmembrane region" description="Helical" evidence="2">
    <location>
        <begin position="175"/>
        <end position="196"/>
    </location>
</feature>